<evidence type="ECO:0000313" key="2">
    <source>
        <dbReference type="Proteomes" id="UP000466514"/>
    </source>
</evidence>
<proteinExistence type="predicted"/>
<dbReference type="AlphaFoldDB" id="A0A7I7MCQ6"/>
<name>A0A7I7MCQ6_9MYCO</name>
<dbReference type="Proteomes" id="UP000466514">
    <property type="component" value="Chromosome"/>
</dbReference>
<protein>
    <submittedName>
        <fullName evidence="1">Uncharacterized protein</fullName>
    </submittedName>
</protein>
<dbReference type="EMBL" id="AP022574">
    <property type="protein sequence ID" value="BBX70091.1"/>
    <property type="molecule type" value="Genomic_DNA"/>
</dbReference>
<dbReference type="KEGG" id="mpsc:MPSYJ_35520"/>
<accession>A0A7I7MCQ6</accession>
<evidence type="ECO:0000313" key="1">
    <source>
        <dbReference type="EMBL" id="BBX70091.1"/>
    </source>
</evidence>
<keyword evidence="2" id="KW-1185">Reference proteome</keyword>
<organism evidence="1 2">
    <name type="scientific">Mycolicibacterium psychrotolerans</name>
    <dbReference type="NCBI Taxonomy" id="216929"/>
    <lineage>
        <taxon>Bacteria</taxon>
        <taxon>Bacillati</taxon>
        <taxon>Actinomycetota</taxon>
        <taxon>Actinomycetes</taxon>
        <taxon>Mycobacteriales</taxon>
        <taxon>Mycobacteriaceae</taxon>
        <taxon>Mycolicibacterium</taxon>
    </lineage>
</organism>
<reference evidence="1 2" key="1">
    <citation type="journal article" date="2019" name="Emerg. Microbes Infect.">
        <title>Comprehensive subspecies identification of 175 nontuberculous mycobacteria species based on 7547 genomic profiles.</title>
        <authorList>
            <person name="Matsumoto Y."/>
            <person name="Kinjo T."/>
            <person name="Motooka D."/>
            <person name="Nabeya D."/>
            <person name="Jung N."/>
            <person name="Uechi K."/>
            <person name="Horii T."/>
            <person name="Iida T."/>
            <person name="Fujita J."/>
            <person name="Nakamura S."/>
        </authorList>
    </citation>
    <scope>NUCLEOTIDE SEQUENCE [LARGE SCALE GENOMIC DNA]</scope>
    <source>
        <strain evidence="1 2">JCM 13323</strain>
    </source>
</reference>
<sequence length="81" mass="8946">MNMRSEDVYSPDPVVADARKLRRLVEHLEVLTIDAGIGEDARAELLWSIDALRRIVSRGGETDCAEPAFIFKGGPPRIEGP</sequence>
<gene>
    <name evidence="1" type="ORF">MPSYJ_35520</name>
</gene>